<keyword evidence="4 7" id="KW-0540">Nuclease</keyword>
<dbReference type="InterPro" id="IPR041796">
    <property type="entry name" value="Mre11_N"/>
</dbReference>
<organism evidence="10 11">
    <name type="scientific">candidate division CSSED10-310 bacterium</name>
    <dbReference type="NCBI Taxonomy" id="2855610"/>
    <lineage>
        <taxon>Bacteria</taxon>
        <taxon>Bacteria division CSSED10-310</taxon>
    </lineage>
</organism>
<sequence length="417" mass="46989">MLKIVHTADWHLGQKLDKLDRFEEHEAFLTWLLAVMAQEQVAALIVCGDIFDSANPPVDALKLFISFIVHARRCCPNIIMVAGNHDSAGRLDAMQPILRELGIVLLGALPDKTENCLVPLRDFSGQVIAHVAAVPYIRPVDIQPSAAGESETASASRIAASISAVYKNIQSEYLERLDHGKPFIMTGHLYVVGGLQTADSERPVQLEAGSMQAMPTALFPAEVDYVALGHLHRNQCIKKQSPPIWYSGSPIPLSFSEADYHHQILVVTINDSSPRVQVATRLVPRTVNMFDIAGNFNEVCEKLNEVKKIFQLTREERVLARVTVQVTEPIPDLRERIMELVHDSNVTVLAIRRDTQLWDRTEALIQEKELEEFSPLEVFRLKYREEYDQEVPPDLEQAFLEVVEEIYQKLNETNLTP</sequence>
<name>A0ABV6Z039_UNCC1</name>
<accession>A0ABV6Z039</accession>
<keyword evidence="5 7" id="KW-0378">Hydrolase</keyword>
<keyword evidence="6 7" id="KW-0269">Exonuclease</keyword>
<dbReference type="Pfam" id="PF12320">
    <property type="entry name" value="SbcD_C"/>
    <property type="match status" value="1"/>
</dbReference>
<keyword evidence="7" id="KW-0235">DNA replication</keyword>
<keyword evidence="7" id="KW-0255">Endonuclease</keyword>
<dbReference type="Pfam" id="PF00149">
    <property type="entry name" value="Metallophos"/>
    <property type="match status" value="1"/>
</dbReference>
<comment type="subunit">
    <text evidence="2 7">Heterodimer of SbcC and SbcD.</text>
</comment>
<dbReference type="EMBL" id="JBHPBY010000216">
    <property type="protein sequence ID" value="MFC1851698.1"/>
    <property type="molecule type" value="Genomic_DNA"/>
</dbReference>
<dbReference type="NCBIfam" id="TIGR00619">
    <property type="entry name" value="sbcd"/>
    <property type="match status" value="1"/>
</dbReference>
<comment type="function">
    <text evidence="7">SbcCD cleaves DNA hairpin structures. These structures can inhibit DNA replication and are intermediates in certain DNA recombination reactions. The complex acts as a 3'-&gt;5' double strand exonuclease that can open hairpins. It also has a 5' single-strand endonuclease activity.</text>
</comment>
<evidence type="ECO:0000256" key="5">
    <source>
        <dbReference type="ARBA" id="ARBA00022801"/>
    </source>
</evidence>
<evidence type="ECO:0000256" key="4">
    <source>
        <dbReference type="ARBA" id="ARBA00022722"/>
    </source>
</evidence>
<dbReference type="InterPro" id="IPR004593">
    <property type="entry name" value="SbcD"/>
</dbReference>
<evidence type="ECO:0000256" key="2">
    <source>
        <dbReference type="ARBA" id="ARBA00011322"/>
    </source>
</evidence>
<dbReference type="PANTHER" id="PTHR30337">
    <property type="entry name" value="COMPONENT OF ATP-DEPENDENT DSDNA EXONUCLEASE"/>
    <property type="match status" value="1"/>
</dbReference>
<gene>
    <name evidence="7" type="primary">sbcD</name>
    <name evidence="10" type="ORF">ACFL27_16025</name>
</gene>
<dbReference type="InterPro" id="IPR026843">
    <property type="entry name" value="SbcD_C"/>
</dbReference>
<reference evidence="10 11" key="1">
    <citation type="submission" date="2024-09" db="EMBL/GenBank/DDBJ databases">
        <title>Laminarin stimulates single cell rates of sulfate reduction while oxygen inhibits transcriptomic activity in coastal marine sediment.</title>
        <authorList>
            <person name="Lindsay M."/>
            <person name="Orcutt B."/>
            <person name="Emerson D."/>
            <person name="Stepanauskas R."/>
            <person name="D'Angelo T."/>
        </authorList>
    </citation>
    <scope>NUCLEOTIDE SEQUENCE [LARGE SCALE GENOMIC DNA]</scope>
    <source>
        <strain evidence="10">SAG AM-311-K15</strain>
    </source>
</reference>
<evidence type="ECO:0000259" key="8">
    <source>
        <dbReference type="Pfam" id="PF00149"/>
    </source>
</evidence>
<comment type="similarity">
    <text evidence="1 7">Belongs to the SbcD family.</text>
</comment>
<evidence type="ECO:0000256" key="7">
    <source>
        <dbReference type="RuleBase" id="RU363069"/>
    </source>
</evidence>
<evidence type="ECO:0000256" key="6">
    <source>
        <dbReference type="ARBA" id="ARBA00022839"/>
    </source>
</evidence>
<keyword evidence="7" id="KW-0233">DNA recombination</keyword>
<dbReference type="InterPro" id="IPR050535">
    <property type="entry name" value="DNA_Repair-Maintenance_Comp"/>
</dbReference>
<dbReference type="PANTHER" id="PTHR30337:SF0">
    <property type="entry name" value="NUCLEASE SBCCD SUBUNIT D"/>
    <property type="match status" value="1"/>
</dbReference>
<protein>
    <recommendedName>
        <fullName evidence="3 7">Nuclease SbcCD subunit D</fullName>
    </recommendedName>
</protein>
<feature type="domain" description="Nuclease SbcCD subunit D C-terminal" evidence="9">
    <location>
        <begin position="288"/>
        <end position="386"/>
    </location>
</feature>
<proteinExistence type="inferred from homology"/>
<evidence type="ECO:0000256" key="3">
    <source>
        <dbReference type="ARBA" id="ARBA00013365"/>
    </source>
</evidence>
<evidence type="ECO:0000313" key="10">
    <source>
        <dbReference type="EMBL" id="MFC1851698.1"/>
    </source>
</evidence>
<evidence type="ECO:0000259" key="9">
    <source>
        <dbReference type="Pfam" id="PF12320"/>
    </source>
</evidence>
<feature type="domain" description="Calcineurin-like phosphoesterase" evidence="8">
    <location>
        <begin position="2"/>
        <end position="233"/>
    </location>
</feature>
<dbReference type="SUPFAM" id="SSF56300">
    <property type="entry name" value="Metallo-dependent phosphatases"/>
    <property type="match status" value="1"/>
</dbReference>
<dbReference type="Gene3D" id="3.30.160.720">
    <property type="match status" value="1"/>
</dbReference>
<comment type="caution">
    <text evidence="10">The sequence shown here is derived from an EMBL/GenBank/DDBJ whole genome shotgun (WGS) entry which is preliminary data.</text>
</comment>
<evidence type="ECO:0000313" key="11">
    <source>
        <dbReference type="Proteomes" id="UP001594351"/>
    </source>
</evidence>
<dbReference type="Proteomes" id="UP001594351">
    <property type="component" value="Unassembled WGS sequence"/>
</dbReference>
<keyword evidence="11" id="KW-1185">Reference proteome</keyword>
<evidence type="ECO:0000256" key="1">
    <source>
        <dbReference type="ARBA" id="ARBA00010555"/>
    </source>
</evidence>
<dbReference type="CDD" id="cd00840">
    <property type="entry name" value="MPP_Mre11_N"/>
    <property type="match status" value="1"/>
</dbReference>
<dbReference type="InterPro" id="IPR004843">
    <property type="entry name" value="Calcineurin-like_PHP"/>
</dbReference>
<dbReference type="GO" id="GO:0004527">
    <property type="term" value="F:exonuclease activity"/>
    <property type="evidence" value="ECO:0007669"/>
    <property type="project" value="UniProtKB-KW"/>
</dbReference>
<dbReference type="Gene3D" id="3.60.21.10">
    <property type="match status" value="1"/>
</dbReference>
<dbReference type="InterPro" id="IPR029052">
    <property type="entry name" value="Metallo-depent_PP-like"/>
</dbReference>